<feature type="domain" description="VOC" evidence="1">
    <location>
        <begin position="4"/>
        <end position="115"/>
    </location>
</feature>
<proteinExistence type="predicted"/>
<evidence type="ECO:0000259" key="1">
    <source>
        <dbReference type="PROSITE" id="PS51819"/>
    </source>
</evidence>
<dbReference type="Gene3D" id="3.10.180.10">
    <property type="entry name" value="2,3-Dihydroxybiphenyl 1,2-Dioxygenase, domain 1"/>
    <property type="match status" value="1"/>
</dbReference>
<organism evidence="2 3">
    <name type="scientific">Oceanobacillus jordanicus</name>
    <dbReference type="NCBI Taxonomy" id="2867266"/>
    <lineage>
        <taxon>Bacteria</taxon>
        <taxon>Bacillati</taxon>
        <taxon>Bacillota</taxon>
        <taxon>Bacilli</taxon>
        <taxon>Bacillales</taxon>
        <taxon>Bacillaceae</taxon>
        <taxon>Oceanobacillus</taxon>
    </lineage>
</organism>
<gene>
    <name evidence="2" type="ORF">K3T81_17590</name>
</gene>
<evidence type="ECO:0000313" key="3">
    <source>
        <dbReference type="Proteomes" id="UP001199631"/>
    </source>
</evidence>
<protein>
    <submittedName>
        <fullName evidence="2">VOC family protein</fullName>
    </submittedName>
</protein>
<dbReference type="EMBL" id="JAIFZM010000020">
    <property type="protein sequence ID" value="MCG3420963.1"/>
    <property type="molecule type" value="Genomic_DNA"/>
</dbReference>
<keyword evidence="3" id="KW-1185">Reference proteome</keyword>
<dbReference type="AlphaFoldDB" id="A0AAW5BDG4"/>
<dbReference type="Pfam" id="PF00903">
    <property type="entry name" value="Glyoxalase"/>
    <property type="match status" value="1"/>
</dbReference>
<accession>A0AAW5BDG4</accession>
<dbReference type="PROSITE" id="PS51819">
    <property type="entry name" value="VOC"/>
    <property type="match status" value="1"/>
</dbReference>
<dbReference type="InterPro" id="IPR052164">
    <property type="entry name" value="Anthracycline_SecMetBiosynth"/>
</dbReference>
<comment type="caution">
    <text evidence="2">The sequence shown here is derived from an EMBL/GenBank/DDBJ whole genome shotgun (WGS) entry which is preliminary data.</text>
</comment>
<dbReference type="RefSeq" id="WP_238021609.1">
    <property type="nucleotide sequence ID" value="NZ_JAIFZM010000020.1"/>
</dbReference>
<dbReference type="InterPro" id="IPR004360">
    <property type="entry name" value="Glyas_Fos-R_dOase_dom"/>
</dbReference>
<dbReference type="InterPro" id="IPR029068">
    <property type="entry name" value="Glyas_Bleomycin-R_OHBP_Dase"/>
</dbReference>
<dbReference type="SUPFAM" id="SSF54593">
    <property type="entry name" value="Glyoxalase/Bleomycin resistance protein/Dihydroxybiphenyl dioxygenase"/>
    <property type="match status" value="1"/>
</dbReference>
<evidence type="ECO:0000313" key="2">
    <source>
        <dbReference type="EMBL" id="MCG3420963.1"/>
    </source>
</evidence>
<sequence>MLNRICLITIKVSDLERALRFYTEVLDFKISKRYGETIVTLEQNSVPLVIEEIIDQKVAGSGVLFAIRTEDLDGDVTALRAKGVNFQFEKSEACPPGKYNVIEDPFGNQIELLEFVS</sequence>
<dbReference type="InterPro" id="IPR037523">
    <property type="entry name" value="VOC_core"/>
</dbReference>
<dbReference type="Proteomes" id="UP001199631">
    <property type="component" value="Unassembled WGS sequence"/>
</dbReference>
<dbReference type="PANTHER" id="PTHR33993">
    <property type="entry name" value="GLYOXALASE-RELATED"/>
    <property type="match status" value="1"/>
</dbReference>
<reference evidence="2 3" key="1">
    <citation type="journal article" date="2022" name="Evol. Bioinform. Online">
        <title>Draft Genome Sequence of Oceanobacillus jordanicus Strain GSFE11, a Halotolerant Plant Growth-Promoting Bacterial Endophyte Isolated From the Jordan Valley.</title>
        <authorList>
            <person name="Alhindi T."/>
            <person name="Albdaiwi R."/>
        </authorList>
    </citation>
    <scope>NUCLEOTIDE SEQUENCE [LARGE SCALE GENOMIC DNA]</scope>
    <source>
        <strain evidence="2 3">GSFE11</strain>
    </source>
</reference>
<name>A0AAW5BDG4_9BACI</name>